<feature type="compositionally biased region" description="Polar residues" evidence="9">
    <location>
        <begin position="1272"/>
        <end position="1282"/>
    </location>
</feature>
<dbReference type="PROSITE" id="PS51456">
    <property type="entry name" value="MYOSIN_MOTOR"/>
    <property type="match status" value="1"/>
</dbReference>
<dbReference type="SMART" id="SM00242">
    <property type="entry name" value="MYSc"/>
    <property type="match status" value="1"/>
</dbReference>
<dbReference type="PANTHER" id="PTHR13140">
    <property type="entry name" value="MYOSIN"/>
    <property type="match status" value="1"/>
</dbReference>
<dbReference type="EMBL" id="HBKN01004347">
    <property type="protein sequence ID" value="CAE2255235.1"/>
    <property type="molecule type" value="Transcribed_RNA"/>
</dbReference>
<dbReference type="Pfam" id="PF00063">
    <property type="entry name" value="Myosin_head"/>
    <property type="match status" value="1"/>
</dbReference>
<keyword evidence="2 7" id="KW-0547">Nucleotide-binding</keyword>
<dbReference type="GO" id="GO:0007015">
    <property type="term" value="P:actin filament organization"/>
    <property type="evidence" value="ECO:0007669"/>
    <property type="project" value="TreeGrafter"/>
</dbReference>
<dbReference type="FunFam" id="1.10.10.820:FF:000001">
    <property type="entry name" value="Myosin heavy chain"/>
    <property type="match status" value="1"/>
</dbReference>
<feature type="compositionally biased region" description="Basic and acidic residues" evidence="9">
    <location>
        <begin position="1283"/>
        <end position="1293"/>
    </location>
</feature>
<feature type="region of interest" description="Disordered" evidence="9">
    <location>
        <begin position="589"/>
        <end position="617"/>
    </location>
</feature>
<dbReference type="GO" id="GO:0009507">
    <property type="term" value="C:chloroplast"/>
    <property type="evidence" value="ECO:0007669"/>
    <property type="project" value="UniProtKB-SubCell"/>
</dbReference>
<organism evidence="12">
    <name type="scientific">Guillardia theta</name>
    <name type="common">Cryptophyte</name>
    <name type="synonym">Cryptomonas phi</name>
    <dbReference type="NCBI Taxonomy" id="55529"/>
    <lineage>
        <taxon>Eukaryota</taxon>
        <taxon>Cryptophyceae</taxon>
        <taxon>Pyrenomonadales</taxon>
        <taxon>Geminigeraceae</taxon>
        <taxon>Guillardia</taxon>
    </lineage>
</organism>
<dbReference type="Gene3D" id="1.20.58.530">
    <property type="match status" value="1"/>
</dbReference>
<evidence type="ECO:0000256" key="6">
    <source>
        <dbReference type="ARBA" id="ARBA00023203"/>
    </source>
</evidence>
<sequence>MSHKRRTHTPLVATEAGAHMALLDNTMVWAASEDFGWVRGKIVKVGSGEVDVQVSDRPHATGQAGMVMTVAYDDLLPVSELDEDPESIGDVLDLQVLHDAAVFETLRLRYFADKIYTSAGPTSLISINPYKQIMPLYTQRAINMYKDNMEGAPPHVFAMAQAAYNNLMDNGVCQSILCSGESGAGKTEVAKLVVQFLAATTSKESSFKGGGNKLNPFFQTRQVQNQIIESNPLLEAFGNAKTVRNENSSRFGKFIQILFSPDHTICGGRVRHYLLEKARVVSQHKGERNYHVFYQICAGLTGELRDKLHLAGPENFHYLNQSGVYQLLDTDGKPLCDEVVEFDRVQQSMTQMQIEEVTQRQIWEVLAAILHLGNIQFESVENKTSADGSKVSNGDILSFTADLLSCDASVLENCLTHSMVKVTGETNPIQVPQKAESAAASRDALCKVIYEKLFAWLVGCVNTCLSSSDVFSHLSENEKRKVESHFIGVLDIFGFEVFEYNSFEQLCINYANETLQQQFINQMLHSMMAQYEKEGVKVDAIPFEDNSPCVDLLESKMGIFALIDDECNVPKGSEEGFLSKLMDLHKSHTHLKPGGSSSDPHLKEGLQTSNAHSKYGSARVQSSKEAFVISHFAGEVEYTVTLFLEKNRDTINESLKTVLKSSQHALIRTIMQESNADDTDKDSASAGRMIGGRRVGGGTTRTTGARSAASAKQRQQDKRSLGFQFKQQLQELVSLIESGKAHYVRCVKPNNDRKSHCFEAPNVIRQLRCSGVTETVRARRAGWPVSYTFADFVSRYGEVYVSSARCRNSSYDHTKILEFFLKDPEMWRIGTSKVFLRDHASSIIEEKYKVFKLHCRLLLKAHVKAYLTRSKYQKWGTSCVMIQKTFRMWSALNQFRLKVAAIRTLVEHAKTSCAYRYMHKMRKATTFSQAAISRYFDRKNFFSRREFSLLMQAKLRRAMYMNKYVQKLRIQFAKEEEEKKKKQEEEERLRLARDERERAERAVKEKEGVEKQADILCEEVKVCVESGDLDLATECLESASDLYEKIGLSAKKLEVEALRQIIKEAREKKTATEEGDEELERAEAALVDDDIKTAQTAIQKAKAFYERAGITDDDRNMRAHKVLIRIQYIEFRQTLKNQGDAAYQKAAQCLKEGKISDGFAAIERAQQSYSRAGSASAEMEALEKLKAEMMKAKEAMDNDVQQERNKAAERESIEESEMQEAEAQAAAMRQEIERLETEAAAKAKAKQEEEQEDMDNKIAVSVGGYGHDRDSLSSQARGTPTSQKKESKGEREGAVQPVTLDPDPPLEVLKEGWLLKQSKKLKKWQKRYFVLDNVALYYCRSPTSVPDGFFAIRRCQFHYSEKTCCFDVITPARIFRMQVMNPMTPEGLTQLREWAACYRQAMSQRDFPYYHVEQTVRLDLSRELLLGVMSTGLRLVKLGLYDPGFEEEIAFYTFDEIYSWGASDLATFEFRVITERMPYCFKTLHAQEIEAKLESKFLKWKEWKIWQISLKKRNVGTPGKGLAR</sequence>
<keyword evidence="3 7" id="KW-0067">ATP-binding</keyword>
<dbReference type="InterPro" id="IPR036961">
    <property type="entry name" value="Kinesin_motor_dom_sf"/>
</dbReference>
<keyword evidence="4 7" id="KW-0518">Myosin</keyword>
<feature type="domain" description="PH" evidence="10">
    <location>
        <begin position="1307"/>
        <end position="1403"/>
    </location>
</feature>
<dbReference type="Gene3D" id="1.20.120.720">
    <property type="entry name" value="Myosin VI head, motor domain, U50 subdomain"/>
    <property type="match status" value="1"/>
</dbReference>
<feature type="region of interest" description="Actin-binding" evidence="7">
    <location>
        <begin position="729"/>
        <end position="751"/>
    </location>
</feature>
<keyword evidence="5 7" id="KW-0505">Motor protein</keyword>
<dbReference type="CDD" id="cd00124">
    <property type="entry name" value="MYSc"/>
    <property type="match status" value="1"/>
</dbReference>
<dbReference type="PROSITE" id="PS50003">
    <property type="entry name" value="PH_DOMAIN"/>
    <property type="match status" value="1"/>
</dbReference>
<dbReference type="InterPro" id="IPR011993">
    <property type="entry name" value="PH-like_dom_sf"/>
</dbReference>
<name>A0A7S4J8E4_GUITH</name>
<evidence type="ECO:0000313" key="12">
    <source>
        <dbReference type="EMBL" id="CAE2255235.1"/>
    </source>
</evidence>
<dbReference type="SUPFAM" id="SSF52540">
    <property type="entry name" value="P-loop containing nucleoside triphosphate hydrolases"/>
    <property type="match status" value="1"/>
</dbReference>
<dbReference type="Pfam" id="PF00169">
    <property type="entry name" value="PH"/>
    <property type="match status" value="1"/>
</dbReference>
<feature type="coiled-coil region" evidence="8">
    <location>
        <begin position="1048"/>
        <end position="1082"/>
    </location>
</feature>
<comment type="similarity">
    <text evidence="7">Belongs to the TRAFAC class myosin-kinesin ATPase superfamily. Myosin family.</text>
</comment>
<feature type="compositionally biased region" description="Low complexity" evidence="9">
    <location>
        <begin position="700"/>
        <end position="713"/>
    </location>
</feature>
<dbReference type="SUPFAM" id="SSF103657">
    <property type="entry name" value="BAR/IMD domain-like"/>
    <property type="match status" value="1"/>
</dbReference>
<feature type="region of interest" description="Disordered" evidence="9">
    <location>
        <begin position="1195"/>
        <end position="1229"/>
    </location>
</feature>
<dbReference type="GO" id="GO:0005524">
    <property type="term" value="F:ATP binding"/>
    <property type="evidence" value="ECO:0007669"/>
    <property type="project" value="UniProtKB-UniRule"/>
</dbReference>
<evidence type="ECO:0000256" key="4">
    <source>
        <dbReference type="ARBA" id="ARBA00023123"/>
    </source>
</evidence>
<feature type="compositionally biased region" description="Basic and acidic residues" evidence="9">
    <location>
        <begin position="1195"/>
        <end position="1213"/>
    </location>
</feature>
<evidence type="ECO:0000256" key="2">
    <source>
        <dbReference type="ARBA" id="ARBA00022741"/>
    </source>
</evidence>
<evidence type="ECO:0000259" key="11">
    <source>
        <dbReference type="PROSITE" id="PS51456"/>
    </source>
</evidence>
<gene>
    <name evidence="12" type="ORF">GTHE00462_LOCUS3635</name>
</gene>
<reference evidence="12" key="1">
    <citation type="submission" date="2021-01" db="EMBL/GenBank/DDBJ databases">
        <authorList>
            <person name="Corre E."/>
            <person name="Pelletier E."/>
            <person name="Niang G."/>
            <person name="Scheremetjew M."/>
            <person name="Finn R."/>
            <person name="Kale V."/>
            <person name="Holt S."/>
            <person name="Cochrane G."/>
            <person name="Meng A."/>
            <person name="Brown T."/>
            <person name="Cohen L."/>
        </authorList>
    </citation>
    <scope>NUCLEOTIDE SEQUENCE</scope>
    <source>
        <strain evidence="12">CCMP 2712</strain>
    </source>
</reference>
<dbReference type="GO" id="GO:0016020">
    <property type="term" value="C:membrane"/>
    <property type="evidence" value="ECO:0007669"/>
    <property type="project" value="TreeGrafter"/>
</dbReference>
<dbReference type="Gene3D" id="1.20.5.4820">
    <property type="match status" value="1"/>
</dbReference>
<dbReference type="SUPFAM" id="SSF50729">
    <property type="entry name" value="PH domain-like"/>
    <property type="match status" value="1"/>
</dbReference>
<feature type="region of interest" description="Disordered" evidence="9">
    <location>
        <begin position="976"/>
        <end position="997"/>
    </location>
</feature>
<feature type="compositionally biased region" description="Gly residues" evidence="9">
    <location>
        <begin position="689"/>
        <end position="699"/>
    </location>
</feature>
<feature type="region of interest" description="Disordered" evidence="9">
    <location>
        <begin position="676"/>
        <end position="715"/>
    </location>
</feature>
<evidence type="ECO:0000256" key="7">
    <source>
        <dbReference type="PROSITE-ProRule" id="PRU00782"/>
    </source>
</evidence>
<protein>
    <submittedName>
        <fullName evidence="12">Uncharacterized protein</fullName>
    </submittedName>
</protein>
<accession>A0A7S4J8E4</accession>
<dbReference type="InterPro" id="IPR001849">
    <property type="entry name" value="PH_domain"/>
</dbReference>
<dbReference type="GO" id="GO:0016459">
    <property type="term" value="C:myosin complex"/>
    <property type="evidence" value="ECO:0007669"/>
    <property type="project" value="UniProtKB-KW"/>
</dbReference>
<dbReference type="SMART" id="SM00233">
    <property type="entry name" value="PH"/>
    <property type="match status" value="1"/>
</dbReference>
<keyword evidence="8" id="KW-0175">Coiled coil</keyword>
<feature type="domain" description="Myosin motor" evidence="11">
    <location>
        <begin position="86"/>
        <end position="849"/>
    </location>
</feature>
<dbReference type="InterPro" id="IPR027267">
    <property type="entry name" value="AH/BAR_dom_sf"/>
</dbReference>
<dbReference type="GO" id="GO:0000146">
    <property type="term" value="F:microfilament motor activity"/>
    <property type="evidence" value="ECO:0007669"/>
    <property type="project" value="TreeGrafter"/>
</dbReference>
<proteinExistence type="inferred from homology"/>
<evidence type="ECO:0000256" key="1">
    <source>
        <dbReference type="ARBA" id="ARBA00004229"/>
    </source>
</evidence>
<dbReference type="PANTHER" id="PTHR13140:SF706">
    <property type="entry name" value="DILUTE CLASS UNCONVENTIONAL MYOSIN, ISOFORM C"/>
    <property type="match status" value="1"/>
</dbReference>
<evidence type="ECO:0000256" key="5">
    <source>
        <dbReference type="ARBA" id="ARBA00023175"/>
    </source>
</evidence>
<evidence type="ECO:0000256" key="8">
    <source>
        <dbReference type="SAM" id="Coils"/>
    </source>
</evidence>
<dbReference type="Gene3D" id="2.30.29.30">
    <property type="entry name" value="Pleckstrin-homology domain (PH domain)/Phosphotyrosine-binding domain (PTB)"/>
    <property type="match status" value="2"/>
</dbReference>
<evidence type="ECO:0000256" key="9">
    <source>
        <dbReference type="SAM" id="MobiDB-lite"/>
    </source>
</evidence>
<dbReference type="InterPro" id="IPR001609">
    <property type="entry name" value="Myosin_head_motor_dom-like"/>
</dbReference>
<feature type="region of interest" description="Disordered" evidence="9">
    <location>
        <begin position="1261"/>
        <end position="1302"/>
    </location>
</feature>
<dbReference type="Gene3D" id="3.40.850.10">
    <property type="entry name" value="Kinesin motor domain"/>
    <property type="match status" value="1"/>
</dbReference>
<dbReference type="PRINTS" id="PR00193">
    <property type="entry name" value="MYOSINHEAVY"/>
</dbReference>
<evidence type="ECO:0000259" key="10">
    <source>
        <dbReference type="PROSITE" id="PS50003"/>
    </source>
</evidence>
<dbReference type="InterPro" id="IPR027417">
    <property type="entry name" value="P-loop_NTPase"/>
</dbReference>
<feature type="binding site" evidence="7">
    <location>
        <begin position="180"/>
        <end position="187"/>
    </location>
    <ligand>
        <name>ATP</name>
        <dbReference type="ChEBI" id="CHEBI:30616"/>
    </ligand>
</feature>
<evidence type="ECO:0000256" key="3">
    <source>
        <dbReference type="ARBA" id="ARBA00022840"/>
    </source>
</evidence>
<comment type="subcellular location">
    <subcellularLocation>
        <location evidence="1">Plastid</location>
        <location evidence="1">Chloroplast</location>
    </subcellularLocation>
</comment>
<dbReference type="GO" id="GO:0051015">
    <property type="term" value="F:actin filament binding"/>
    <property type="evidence" value="ECO:0007669"/>
    <property type="project" value="TreeGrafter"/>
</dbReference>
<dbReference type="Gene3D" id="1.10.10.820">
    <property type="match status" value="1"/>
</dbReference>
<keyword evidence="6 7" id="KW-0009">Actin-binding</keyword>